<organism evidence="2 3">
    <name type="scientific">Pseudobutyrivibrio xylanivorans DSM 14809</name>
    <dbReference type="NCBI Taxonomy" id="1123012"/>
    <lineage>
        <taxon>Bacteria</taxon>
        <taxon>Bacillati</taxon>
        <taxon>Bacillota</taxon>
        <taxon>Clostridia</taxon>
        <taxon>Lachnospirales</taxon>
        <taxon>Lachnospiraceae</taxon>
        <taxon>Pseudobutyrivibrio</taxon>
    </lineage>
</organism>
<evidence type="ECO:0000259" key="1">
    <source>
        <dbReference type="Pfam" id="PF00535"/>
    </source>
</evidence>
<dbReference type="Gene3D" id="3.90.550.10">
    <property type="entry name" value="Spore Coat Polysaccharide Biosynthesis Protein SpsA, Chain A"/>
    <property type="match status" value="1"/>
</dbReference>
<dbReference type="AlphaFoldDB" id="A0A1M6KNT8"/>
<reference evidence="2 3" key="1">
    <citation type="submission" date="2016-11" db="EMBL/GenBank/DDBJ databases">
        <authorList>
            <person name="Jaros S."/>
            <person name="Januszkiewicz K."/>
            <person name="Wedrychowicz H."/>
        </authorList>
    </citation>
    <scope>NUCLEOTIDE SEQUENCE [LARGE SCALE GENOMIC DNA]</scope>
    <source>
        <strain evidence="2 3">DSM 14809</strain>
    </source>
</reference>
<gene>
    <name evidence="2" type="ORF">SAMN02745725_02907</name>
</gene>
<dbReference type="InterPro" id="IPR001173">
    <property type="entry name" value="Glyco_trans_2-like"/>
</dbReference>
<accession>A0A1M6KNT8</accession>
<protein>
    <submittedName>
        <fullName evidence="2">Glycosyltransferase like family 2</fullName>
    </submittedName>
</protein>
<sequence>MLNQTPMISCCITSYRHLDGIYKSIDSIIMQDYPQIELAVFDDGTEQFPIDKIIDYINNHKGENIKNVIVHTNESNVGTVRNLNGLLAAVQGEYIIEIGADDELYNSSTCERIVKGFFDSKADILTSYRTKKKDGRLYGITPSKSNASIFAKANAGEQFKWIAMGAPLAGAGTYYRRAFLKRIGGFDEEYRLQEDGPIFLHATREGTKIHFLEEVTFVYAQGEGVSSGEKNNPILMQDVKKMFEKEIFPYLERFSLIEKRRVKYGYERALLDEEISFEKRLKLFLKYIDVYFYRRKFTK</sequence>
<dbReference type="Proteomes" id="UP000184185">
    <property type="component" value="Unassembled WGS sequence"/>
</dbReference>
<evidence type="ECO:0000313" key="2">
    <source>
        <dbReference type="EMBL" id="SHJ60595.1"/>
    </source>
</evidence>
<feature type="domain" description="Glycosyltransferase 2-like" evidence="1">
    <location>
        <begin position="9"/>
        <end position="144"/>
    </location>
</feature>
<evidence type="ECO:0000313" key="3">
    <source>
        <dbReference type="Proteomes" id="UP000184185"/>
    </source>
</evidence>
<proteinExistence type="predicted"/>
<dbReference type="PANTHER" id="PTHR43685">
    <property type="entry name" value="GLYCOSYLTRANSFERASE"/>
    <property type="match status" value="1"/>
</dbReference>
<dbReference type="InterPro" id="IPR029044">
    <property type="entry name" value="Nucleotide-diphossugar_trans"/>
</dbReference>
<dbReference type="RefSeq" id="WP_072919268.1">
    <property type="nucleotide sequence ID" value="NZ_FQYQ01000032.1"/>
</dbReference>
<dbReference type="GO" id="GO:0016740">
    <property type="term" value="F:transferase activity"/>
    <property type="evidence" value="ECO:0007669"/>
    <property type="project" value="UniProtKB-KW"/>
</dbReference>
<name>A0A1M6KNT8_PSEXY</name>
<dbReference type="PANTHER" id="PTHR43685:SF2">
    <property type="entry name" value="GLYCOSYLTRANSFERASE 2-LIKE DOMAIN-CONTAINING PROTEIN"/>
    <property type="match status" value="1"/>
</dbReference>
<dbReference type="Pfam" id="PF00535">
    <property type="entry name" value="Glycos_transf_2"/>
    <property type="match status" value="1"/>
</dbReference>
<keyword evidence="2" id="KW-0808">Transferase</keyword>
<keyword evidence="3" id="KW-1185">Reference proteome</keyword>
<dbReference type="InterPro" id="IPR050834">
    <property type="entry name" value="Glycosyltransf_2"/>
</dbReference>
<dbReference type="OrthoDB" id="396512at2"/>
<dbReference type="SUPFAM" id="SSF53448">
    <property type="entry name" value="Nucleotide-diphospho-sugar transferases"/>
    <property type="match status" value="1"/>
</dbReference>
<dbReference type="EMBL" id="FQYQ01000032">
    <property type="protein sequence ID" value="SHJ60595.1"/>
    <property type="molecule type" value="Genomic_DNA"/>
</dbReference>